<reference evidence="8" key="1">
    <citation type="submission" date="2016-09" db="EMBL/GenBank/DDBJ databases">
        <title>Streptomyces puniciscabiei strain:TW1S1 Genome sequencing and assembly.</title>
        <authorList>
            <person name="Kim M.-K."/>
            <person name="Kim S.B."/>
        </authorList>
    </citation>
    <scope>NUCLEOTIDE SEQUENCE [LARGE SCALE GENOMIC DNA]</scope>
    <source>
        <strain evidence="8">TW1S1</strain>
    </source>
</reference>
<dbReference type="KEGG" id="spun:BFF78_28000"/>
<dbReference type="RefSeq" id="WP_069780935.1">
    <property type="nucleotide sequence ID" value="NZ_CP017248.1"/>
</dbReference>
<keyword evidence="4" id="KW-0560">Oxidoreductase</keyword>
<accession>A0A1D7YFS0</accession>
<evidence type="ECO:0000256" key="4">
    <source>
        <dbReference type="ARBA" id="ARBA00023002"/>
    </source>
</evidence>
<dbReference type="PANTHER" id="PTHR30521">
    <property type="entry name" value="DEFERROCHELATASE/PEROXIDASE"/>
    <property type="match status" value="1"/>
</dbReference>
<dbReference type="SUPFAM" id="SSF54909">
    <property type="entry name" value="Dimeric alpha+beta barrel"/>
    <property type="match status" value="1"/>
</dbReference>
<evidence type="ECO:0000313" key="7">
    <source>
        <dbReference type="EMBL" id="AOR34382.1"/>
    </source>
</evidence>
<dbReference type="GO" id="GO:0020037">
    <property type="term" value="F:heme binding"/>
    <property type="evidence" value="ECO:0007669"/>
    <property type="project" value="InterPro"/>
</dbReference>
<dbReference type="GO" id="GO:0005829">
    <property type="term" value="C:cytosol"/>
    <property type="evidence" value="ECO:0007669"/>
    <property type="project" value="TreeGrafter"/>
</dbReference>
<dbReference type="InterPro" id="IPR006314">
    <property type="entry name" value="Dyp_peroxidase"/>
</dbReference>
<dbReference type="PANTHER" id="PTHR30521:SF5">
    <property type="entry name" value="BLR4509 PROTEIN"/>
    <property type="match status" value="1"/>
</dbReference>
<dbReference type="InterPro" id="IPR011008">
    <property type="entry name" value="Dimeric_a/b-barrel"/>
</dbReference>
<keyword evidence="2 7" id="KW-0575">Peroxidase</keyword>
<evidence type="ECO:0000256" key="1">
    <source>
        <dbReference type="ARBA" id="ARBA00001970"/>
    </source>
</evidence>
<comment type="cofactor">
    <cofactor evidence="1">
        <name>heme b</name>
        <dbReference type="ChEBI" id="CHEBI:60344"/>
    </cofactor>
</comment>
<name>A0A1D7YFS0_9ACTN</name>
<dbReference type="GO" id="GO:0004601">
    <property type="term" value="F:peroxidase activity"/>
    <property type="evidence" value="ECO:0007669"/>
    <property type="project" value="UniProtKB-KW"/>
</dbReference>
<dbReference type="EMBL" id="CP017248">
    <property type="protein sequence ID" value="AOR34382.1"/>
    <property type="molecule type" value="Genomic_DNA"/>
</dbReference>
<evidence type="ECO:0000256" key="2">
    <source>
        <dbReference type="ARBA" id="ARBA00022559"/>
    </source>
</evidence>
<dbReference type="Proteomes" id="UP000094960">
    <property type="component" value="Chromosome"/>
</dbReference>
<proteinExistence type="inferred from homology"/>
<dbReference type="PROSITE" id="PS51404">
    <property type="entry name" value="DYP_PEROXIDASE"/>
    <property type="match status" value="1"/>
</dbReference>
<evidence type="ECO:0000256" key="6">
    <source>
        <dbReference type="ARBA" id="ARBA00025737"/>
    </source>
</evidence>
<evidence type="ECO:0000256" key="5">
    <source>
        <dbReference type="ARBA" id="ARBA00023004"/>
    </source>
</evidence>
<organism evidence="7 8">
    <name type="scientific">Streptomyces fodineus</name>
    <dbReference type="NCBI Taxonomy" id="1904616"/>
    <lineage>
        <taxon>Bacteria</taxon>
        <taxon>Bacillati</taxon>
        <taxon>Actinomycetota</taxon>
        <taxon>Actinomycetes</taxon>
        <taxon>Kitasatosporales</taxon>
        <taxon>Streptomycetaceae</taxon>
        <taxon>Streptomyces</taxon>
    </lineage>
</organism>
<evidence type="ECO:0000313" key="8">
    <source>
        <dbReference type="Proteomes" id="UP000094960"/>
    </source>
</evidence>
<keyword evidence="3" id="KW-0479">Metal-binding</keyword>
<comment type="similarity">
    <text evidence="6">Belongs to the DyP-type peroxidase family.</text>
</comment>
<evidence type="ECO:0000256" key="3">
    <source>
        <dbReference type="ARBA" id="ARBA00022723"/>
    </source>
</evidence>
<dbReference type="AlphaFoldDB" id="A0A1D7YFS0"/>
<keyword evidence="5" id="KW-0408">Iron</keyword>
<dbReference type="GO" id="GO:0046872">
    <property type="term" value="F:metal ion binding"/>
    <property type="evidence" value="ECO:0007669"/>
    <property type="project" value="UniProtKB-KW"/>
</dbReference>
<gene>
    <name evidence="7" type="ORF">BFF78_28000</name>
</gene>
<protein>
    <submittedName>
        <fullName evidence="7">Peroxidase</fullName>
    </submittedName>
</protein>
<sequence length="444" mass="48287">MSVPTGVELELDDIQRGVLSPRPTPYAATYLAFRIDDRAHGRELMRRLSGAVTSVADSVSPLGETWVSAAVTCAGLRALGVPRSSLDTFAWEFRQGMRARAKALSDVGESGPEHWEAPLGTGDVHVVITAVAPDSPRLEAAVDRARPVYERLSGVTAIWRQDCCALPTETEHFGYRDGVSHPAVEGSGIPGSNRLEVPLRAGEFVLGYPDELGGVQTPQPTVLGRNGSYAVFRKLHQKVAEFRRYLRDNSTGPRDEELVAAKMMGRWRSGAPLALAPECDDPGLGADPYRRNAFLYERDDPAGFTTPGGCHIRRANPRDASVAGEVRLHRMIRRGAVYGPPLPDGALEDDGADRGLMFAFVGAHLGRQFEFVQSEWMNDGVFFGAGDARDPVTGSAEGGAGYTIPRRPLRRRLAPLPRFVVTRGGEYCFLPGLTALRWLGDLQD</sequence>
<keyword evidence="8" id="KW-1185">Reference proteome</keyword>
<dbReference type="NCBIfam" id="TIGR01413">
    <property type="entry name" value="Dyp_perox_fam"/>
    <property type="match status" value="1"/>
</dbReference>